<dbReference type="InterPro" id="IPR029058">
    <property type="entry name" value="AB_hydrolase_fold"/>
</dbReference>
<accession>A0A6A6P682</accession>
<dbReference type="Proteomes" id="UP000799766">
    <property type="component" value="Unassembled WGS sequence"/>
</dbReference>
<dbReference type="GO" id="GO:0016787">
    <property type="term" value="F:hydrolase activity"/>
    <property type="evidence" value="ECO:0007669"/>
    <property type="project" value="UniProtKB-KW"/>
</dbReference>
<dbReference type="OrthoDB" id="435520at2759"/>
<feature type="non-terminal residue" evidence="3">
    <location>
        <position position="427"/>
    </location>
</feature>
<feature type="region of interest" description="Disordered" evidence="1">
    <location>
        <begin position="263"/>
        <end position="307"/>
    </location>
</feature>
<dbReference type="InterPro" id="IPR050471">
    <property type="entry name" value="AB_hydrolase"/>
</dbReference>
<evidence type="ECO:0000256" key="1">
    <source>
        <dbReference type="SAM" id="MobiDB-lite"/>
    </source>
</evidence>
<keyword evidence="3" id="KW-0378">Hydrolase</keyword>
<feature type="compositionally biased region" description="Low complexity" evidence="1">
    <location>
        <begin position="290"/>
        <end position="304"/>
    </location>
</feature>
<organism evidence="3 4">
    <name type="scientific">Lineolata rhizophorae</name>
    <dbReference type="NCBI Taxonomy" id="578093"/>
    <lineage>
        <taxon>Eukaryota</taxon>
        <taxon>Fungi</taxon>
        <taxon>Dikarya</taxon>
        <taxon>Ascomycota</taxon>
        <taxon>Pezizomycotina</taxon>
        <taxon>Dothideomycetes</taxon>
        <taxon>Dothideomycetes incertae sedis</taxon>
        <taxon>Lineolatales</taxon>
        <taxon>Lineolataceae</taxon>
        <taxon>Lineolata</taxon>
    </lineage>
</organism>
<dbReference type="PANTHER" id="PTHR43433">
    <property type="entry name" value="HYDROLASE, ALPHA/BETA FOLD FAMILY PROTEIN"/>
    <property type="match status" value="1"/>
</dbReference>
<name>A0A6A6P682_9PEZI</name>
<dbReference type="InterPro" id="IPR000073">
    <property type="entry name" value="AB_hydrolase_1"/>
</dbReference>
<keyword evidence="4" id="KW-1185">Reference proteome</keyword>
<sequence>PAISERPSSADSIDMAVEAFLTHPRLSQKVRHPQTGRIISFSDVGDPKGYAVFCCVGMGLTRYVTAFYDELATSLKLRLITPDRPGVGESEAYPDGEGTPLSWPDDVLAICQALKITKFSLLAHSAGAIYALATALRLPQHIRGRVHLLAPWIPPSQMSPIGIHADAVPAGQLPRSQRFLRVLPTPFLKVANSGFMSATSASITRSVPKSPQNSASKKRKTGGNSPAANGGGAKSIPMDVAAPAPYNARRESILMMDRIAPSNSSLAVQDPHDPSHTGGGLGGGPWVDGPAALAAPTPSAAATPYHLSSPDRRARYDARLTSQTWDLATTHANPAVDLLVCLERHAPIGFRYVDITRAVVIHHGARDSRVPVDNVKWLGRTMRRCEVRILEGEGHGLMASAKVMANVLQEMSKEWEDWTAVVQGRGK</sequence>
<feature type="non-terminal residue" evidence="3">
    <location>
        <position position="1"/>
    </location>
</feature>
<dbReference type="SUPFAM" id="SSF53474">
    <property type="entry name" value="alpha/beta-Hydrolases"/>
    <property type="match status" value="1"/>
</dbReference>
<feature type="region of interest" description="Disordered" evidence="1">
    <location>
        <begin position="201"/>
        <end position="239"/>
    </location>
</feature>
<dbReference type="AlphaFoldDB" id="A0A6A6P682"/>
<dbReference type="EMBL" id="MU001676">
    <property type="protein sequence ID" value="KAF2458953.1"/>
    <property type="molecule type" value="Genomic_DNA"/>
</dbReference>
<evidence type="ECO:0000259" key="2">
    <source>
        <dbReference type="Pfam" id="PF00561"/>
    </source>
</evidence>
<dbReference type="Pfam" id="PF00561">
    <property type="entry name" value="Abhydrolase_1"/>
    <property type="match status" value="1"/>
</dbReference>
<protein>
    <submittedName>
        <fullName evidence="3">Alpha/Beta hydrolase protein</fullName>
    </submittedName>
</protein>
<feature type="compositionally biased region" description="Polar residues" evidence="1">
    <location>
        <begin position="201"/>
        <end position="215"/>
    </location>
</feature>
<feature type="domain" description="AB hydrolase-1" evidence="2">
    <location>
        <begin position="52"/>
        <end position="157"/>
    </location>
</feature>
<evidence type="ECO:0000313" key="4">
    <source>
        <dbReference type="Proteomes" id="UP000799766"/>
    </source>
</evidence>
<proteinExistence type="predicted"/>
<gene>
    <name evidence="3" type="ORF">BDY21DRAFT_259341</name>
</gene>
<feature type="compositionally biased region" description="Gly residues" evidence="1">
    <location>
        <begin position="277"/>
        <end position="286"/>
    </location>
</feature>
<reference evidence="3" key="1">
    <citation type="journal article" date="2020" name="Stud. Mycol.">
        <title>101 Dothideomycetes genomes: a test case for predicting lifestyles and emergence of pathogens.</title>
        <authorList>
            <person name="Haridas S."/>
            <person name="Albert R."/>
            <person name="Binder M."/>
            <person name="Bloem J."/>
            <person name="Labutti K."/>
            <person name="Salamov A."/>
            <person name="Andreopoulos B."/>
            <person name="Baker S."/>
            <person name="Barry K."/>
            <person name="Bills G."/>
            <person name="Bluhm B."/>
            <person name="Cannon C."/>
            <person name="Castanera R."/>
            <person name="Culley D."/>
            <person name="Daum C."/>
            <person name="Ezra D."/>
            <person name="Gonzalez J."/>
            <person name="Henrissat B."/>
            <person name="Kuo A."/>
            <person name="Liang C."/>
            <person name="Lipzen A."/>
            <person name="Lutzoni F."/>
            <person name="Magnuson J."/>
            <person name="Mondo S."/>
            <person name="Nolan M."/>
            <person name="Ohm R."/>
            <person name="Pangilinan J."/>
            <person name="Park H.-J."/>
            <person name="Ramirez L."/>
            <person name="Alfaro M."/>
            <person name="Sun H."/>
            <person name="Tritt A."/>
            <person name="Yoshinaga Y."/>
            <person name="Zwiers L.-H."/>
            <person name="Turgeon B."/>
            <person name="Goodwin S."/>
            <person name="Spatafora J."/>
            <person name="Crous P."/>
            <person name="Grigoriev I."/>
        </authorList>
    </citation>
    <scope>NUCLEOTIDE SEQUENCE</scope>
    <source>
        <strain evidence="3">ATCC 16933</strain>
    </source>
</reference>
<dbReference type="Gene3D" id="3.40.50.1820">
    <property type="entry name" value="alpha/beta hydrolase"/>
    <property type="match status" value="2"/>
</dbReference>
<dbReference type="PANTHER" id="PTHR43433:SF10">
    <property type="entry name" value="AB HYDROLASE-1 DOMAIN-CONTAINING PROTEIN"/>
    <property type="match status" value="1"/>
</dbReference>
<evidence type="ECO:0000313" key="3">
    <source>
        <dbReference type="EMBL" id="KAF2458953.1"/>
    </source>
</evidence>